<evidence type="ECO:0000256" key="1">
    <source>
        <dbReference type="SAM" id="SignalP"/>
    </source>
</evidence>
<evidence type="ECO:0008006" key="4">
    <source>
        <dbReference type="Google" id="ProtNLM"/>
    </source>
</evidence>
<dbReference type="OrthoDB" id="42270at2759"/>
<feature type="signal peptide" evidence="1">
    <location>
        <begin position="1"/>
        <end position="17"/>
    </location>
</feature>
<dbReference type="Gene3D" id="3.40.50.720">
    <property type="entry name" value="NAD(P)-binding Rossmann-like Domain"/>
    <property type="match status" value="2"/>
</dbReference>
<dbReference type="SUPFAM" id="SSF51735">
    <property type="entry name" value="NAD(P)-binding Rossmann-fold domains"/>
    <property type="match status" value="1"/>
</dbReference>
<dbReference type="InterPro" id="IPR036291">
    <property type="entry name" value="NAD(P)-bd_dom_sf"/>
</dbReference>
<dbReference type="Proteomes" id="UP000789595">
    <property type="component" value="Unassembled WGS sequence"/>
</dbReference>
<comment type="caution">
    <text evidence="2">The sequence shown here is derived from an EMBL/GenBank/DDBJ whole genome shotgun (WGS) entry which is preliminary data.</text>
</comment>
<proteinExistence type="predicted"/>
<evidence type="ECO:0000313" key="2">
    <source>
        <dbReference type="EMBL" id="CAH0374818.1"/>
    </source>
</evidence>
<dbReference type="AlphaFoldDB" id="A0A8J2SKS8"/>
<accession>A0A8J2SKS8</accession>
<dbReference type="EMBL" id="CAKKNE010000004">
    <property type="protein sequence ID" value="CAH0374818.1"/>
    <property type="molecule type" value="Genomic_DNA"/>
</dbReference>
<name>A0A8J2SKS8_9STRA</name>
<protein>
    <recommendedName>
        <fullName evidence="4">NAD(P)-binding domain-containing protein</fullName>
    </recommendedName>
</protein>
<keyword evidence="1" id="KW-0732">Signal</keyword>
<organism evidence="2 3">
    <name type="scientific">Pelagomonas calceolata</name>
    <dbReference type="NCBI Taxonomy" id="35677"/>
    <lineage>
        <taxon>Eukaryota</taxon>
        <taxon>Sar</taxon>
        <taxon>Stramenopiles</taxon>
        <taxon>Ochrophyta</taxon>
        <taxon>Pelagophyceae</taxon>
        <taxon>Pelagomonadales</taxon>
        <taxon>Pelagomonadaceae</taxon>
        <taxon>Pelagomonas</taxon>
    </lineage>
</organism>
<sequence>MAQRCILLLLAAWQAAAYIPSPQRLRPALQLSQQQEARAQRVAQMAPPRHLCRLRAADDDADEDPELLLAKAEFLRQQAAYLEESMPKREPIGLQPQESKEPSLDGMTVVVTGANGEVGSIITEELLSRGCRVRAIVRSAEDQGSYERLSYAVGAESLQGEIEAPWILRDTSEGGPLFNSPATYTAPEDDSLADTSDEEYAKLTPYGQNQVVAARAARKLRKLEVRSADLRNEKDCTGVVFGADAVIHCAASLKPNGDKSRGDDAGGRLLEEAGRLFEFRLPRVDRVKAASSGEGSADVEGVEFLARALAKSLARERPKPDRPLAFILLSGRSTAGDGAFVERKRESEAAFTRVASTADWSGSLIARLPPIDAFGYDAGARLERAKADAVAPAGALFPPALAGTISKVDATPRDVARVVADALVDAELRGGLGVADLVIDG</sequence>
<reference evidence="2" key="1">
    <citation type="submission" date="2021-11" db="EMBL/GenBank/DDBJ databases">
        <authorList>
            <consortium name="Genoscope - CEA"/>
            <person name="William W."/>
        </authorList>
    </citation>
    <scope>NUCLEOTIDE SEQUENCE</scope>
</reference>
<feature type="chain" id="PRO_5035207368" description="NAD(P)-binding domain-containing protein" evidence="1">
    <location>
        <begin position="18"/>
        <end position="441"/>
    </location>
</feature>
<evidence type="ECO:0000313" key="3">
    <source>
        <dbReference type="Proteomes" id="UP000789595"/>
    </source>
</evidence>
<keyword evidence="3" id="KW-1185">Reference proteome</keyword>
<gene>
    <name evidence="2" type="ORF">PECAL_4P21210</name>
</gene>